<protein>
    <recommendedName>
        <fullName evidence="2">Protein MON2 homolog</fullName>
    </recommendedName>
</protein>
<dbReference type="Proteomes" id="UP000001554">
    <property type="component" value="Chromosome 5"/>
</dbReference>
<dbReference type="PANTHER" id="PTHR10663:SF333">
    <property type="entry name" value="PROTEIN MON2 HOMOLOG"/>
    <property type="match status" value="1"/>
</dbReference>
<organism evidence="10 11">
    <name type="scientific">Branchiostoma floridae</name>
    <name type="common">Florida lancelet</name>
    <name type="synonym">Amphioxus</name>
    <dbReference type="NCBI Taxonomy" id="7739"/>
    <lineage>
        <taxon>Eukaryota</taxon>
        <taxon>Metazoa</taxon>
        <taxon>Chordata</taxon>
        <taxon>Cephalochordata</taxon>
        <taxon>Leptocardii</taxon>
        <taxon>Amphioxiformes</taxon>
        <taxon>Branchiostomatidae</taxon>
        <taxon>Branchiostoma</taxon>
    </lineage>
</organism>
<evidence type="ECO:0000256" key="3">
    <source>
        <dbReference type="ARBA" id="ARBA00022448"/>
    </source>
</evidence>
<dbReference type="InterPro" id="IPR032817">
    <property type="entry name" value="Mon2_C"/>
</dbReference>
<feature type="compositionally biased region" description="Low complexity" evidence="5">
    <location>
        <begin position="443"/>
        <end position="452"/>
    </location>
</feature>
<dbReference type="OMA" id="AWRLCLN"/>
<dbReference type="PANTHER" id="PTHR10663">
    <property type="entry name" value="GUANYL-NUCLEOTIDE EXCHANGE FACTOR"/>
    <property type="match status" value="1"/>
</dbReference>
<dbReference type="SUPFAM" id="SSF48371">
    <property type="entry name" value="ARM repeat"/>
    <property type="match status" value="2"/>
</dbReference>
<reference evidence="10" key="1">
    <citation type="journal article" date="2020" name="Nat. Ecol. Evol.">
        <title>Deeply conserved synteny resolves early events in vertebrate evolution.</title>
        <authorList>
            <person name="Simakov O."/>
            <person name="Marletaz F."/>
            <person name="Yue J.X."/>
            <person name="O'Connell B."/>
            <person name="Jenkins J."/>
            <person name="Brandt A."/>
            <person name="Calef R."/>
            <person name="Tung C.H."/>
            <person name="Huang T.K."/>
            <person name="Schmutz J."/>
            <person name="Satoh N."/>
            <person name="Yu J.K."/>
            <person name="Putnam N.H."/>
            <person name="Green R.E."/>
            <person name="Rokhsar D.S."/>
        </authorList>
    </citation>
    <scope>NUCLEOTIDE SEQUENCE [LARGE SCALE GENOMIC DNA]</scope>
    <source>
        <strain evidence="10">S238N-H82</strain>
    </source>
</reference>
<accession>A0A9J7MSJ4</accession>
<feature type="domain" description="Mon2/Sec7/BIG1-like HUS" evidence="7">
    <location>
        <begin position="244"/>
        <end position="412"/>
    </location>
</feature>
<dbReference type="GO" id="GO:0015031">
    <property type="term" value="P:protein transport"/>
    <property type="evidence" value="ECO:0007669"/>
    <property type="project" value="UniProtKB-KW"/>
</dbReference>
<evidence type="ECO:0000256" key="2">
    <source>
        <dbReference type="ARBA" id="ARBA00017134"/>
    </source>
</evidence>
<dbReference type="Pfam" id="PF16206">
    <property type="entry name" value="Mon2_C"/>
    <property type="match status" value="1"/>
</dbReference>
<feature type="region of interest" description="Disordered" evidence="5">
    <location>
        <begin position="1684"/>
        <end position="1704"/>
    </location>
</feature>
<dbReference type="RefSeq" id="XP_035677401.1">
    <property type="nucleotide sequence ID" value="XM_035821508.1"/>
</dbReference>
<keyword evidence="10" id="KW-1185">Reference proteome</keyword>
<comment type="similarity">
    <text evidence="1">Belongs to the MON2 family.</text>
</comment>
<dbReference type="InterPro" id="IPR016024">
    <property type="entry name" value="ARM-type_fold"/>
</dbReference>
<evidence type="ECO:0000313" key="10">
    <source>
        <dbReference type="Proteomes" id="UP000001554"/>
    </source>
</evidence>
<evidence type="ECO:0000313" key="11">
    <source>
        <dbReference type="RefSeq" id="XP_035677401.1"/>
    </source>
</evidence>
<dbReference type="InterPro" id="IPR011989">
    <property type="entry name" value="ARM-like"/>
</dbReference>
<proteinExistence type="inferred from homology"/>
<evidence type="ECO:0000259" key="6">
    <source>
        <dbReference type="Pfam" id="PF09324"/>
    </source>
</evidence>
<feature type="domain" description="Mon2/Sec7/BIG1-like HDS" evidence="6">
    <location>
        <begin position="860"/>
        <end position="937"/>
    </location>
</feature>
<evidence type="ECO:0000259" key="7">
    <source>
        <dbReference type="Pfam" id="PF12783"/>
    </source>
</evidence>
<name>A0A9J7MSJ4_BRAFL</name>
<dbReference type="Pfam" id="PF09324">
    <property type="entry name" value="Sec7-like_HDS"/>
    <property type="match status" value="1"/>
</dbReference>
<evidence type="ECO:0000259" key="8">
    <source>
        <dbReference type="Pfam" id="PF16206"/>
    </source>
</evidence>
<dbReference type="GeneID" id="118416411"/>
<keyword evidence="4" id="KW-0653">Protein transport</keyword>
<feature type="domain" description="Mon2/Sec7/BIG1-like dimerisation and cyclophilin-binding" evidence="9">
    <location>
        <begin position="7"/>
        <end position="180"/>
    </location>
</feature>
<dbReference type="Pfam" id="PF12783">
    <property type="entry name" value="Sec7-like_HUS"/>
    <property type="match status" value="1"/>
</dbReference>
<dbReference type="InterPro" id="IPR032629">
    <property type="entry name" value="DCB_dom"/>
</dbReference>
<feature type="region of interest" description="Disordered" evidence="5">
    <location>
        <begin position="182"/>
        <end position="208"/>
    </location>
</feature>
<dbReference type="GO" id="GO:0005085">
    <property type="term" value="F:guanyl-nucleotide exchange factor activity"/>
    <property type="evidence" value="ECO:0000318"/>
    <property type="project" value="GO_Central"/>
</dbReference>
<feature type="region of interest" description="Disordered" evidence="5">
    <location>
        <begin position="438"/>
        <end position="461"/>
    </location>
</feature>
<evidence type="ECO:0000256" key="4">
    <source>
        <dbReference type="ARBA" id="ARBA00022927"/>
    </source>
</evidence>
<feature type="domain" description="Mon2 C-terminal" evidence="8">
    <location>
        <begin position="941"/>
        <end position="1685"/>
    </location>
</feature>
<dbReference type="Gene3D" id="1.25.10.10">
    <property type="entry name" value="Leucine-rich Repeat Variant"/>
    <property type="match status" value="1"/>
</dbReference>
<dbReference type="InterPro" id="IPR015403">
    <property type="entry name" value="Mon2/Sec7/BIG1-like_HDS"/>
</dbReference>
<dbReference type="KEGG" id="bfo:118416411"/>
<dbReference type="InterPro" id="IPR032691">
    <property type="entry name" value="Mon2/Sec7/BIG1-like_HUS"/>
</dbReference>
<evidence type="ECO:0000256" key="1">
    <source>
        <dbReference type="ARBA" id="ARBA00008144"/>
    </source>
</evidence>
<evidence type="ECO:0000259" key="9">
    <source>
        <dbReference type="Pfam" id="PF16213"/>
    </source>
</evidence>
<evidence type="ECO:0000256" key="5">
    <source>
        <dbReference type="SAM" id="MobiDB-lite"/>
    </source>
</evidence>
<reference evidence="11" key="2">
    <citation type="submission" date="2025-08" db="UniProtKB">
        <authorList>
            <consortium name="RefSeq"/>
        </authorList>
    </citation>
    <scope>IDENTIFICATION</scope>
    <source>
        <strain evidence="11">S238N-H82</strain>
        <tissue evidence="11">Testes</tissue>
    </source>
</reference>
<keyword evidence="3" id="KW-0813">Transport</keyword>
<sequence>MMGDLGKKLVDGLLADLRNLSAEAKKKYPVVRQAAEGSVLKIRTISAKEEDTAAAISEANLEVLQPLVLGCDSRCPKLVQISLTSIQRLISHRAVSESGAEQIVAVLWGLMEAGMEELKVLQTILVLITMSNNLHRDPLAKAIVVCFRLHFSKDSSVANTAAATVQQVVSVVFERLVVEDGEENPDTVNSEVKDKTTSSPRPGKKPPVSLGPCAADAYLLFQDLCQLVNADSPYWLVGMTELLLLLMFDLCQLVNADSPYWLVGMTEMTRTFGLELVENILTQFSPVFFRHPEFSFLLKERVCPLVIKLFSPNIKFQQSAAAPSTATAAEKPYFPISMRLLRLVYALISNYYTLLMTECEIFLSLLVKFLDADKPSWQRVLAVEVLHKICVQPNMLRCFCQSYDMKQHSTKVFRDLNAAVGSYIQTLFLLAPSSSAGSGGSQSGSQGNSNDSTPPAVLGGLPVAGGTTPPPAFEYRGMWIPLLFHASAGVAKPTFLEMLDKTDPPAIPEGYGLSVAFTCLLDCVRSISTIISSILITFTTFSFPPPPPADQQLCETLATSSWTSVLAALSLLLDSSMDESATQSILLAIQTFASICGQLGLNVPRDAFVTTLCKACLPPHYALTILNTPGLAAVSKERGLMRMSSKDSSSQHVHNSTMGDQVVAVGTSLPTTSSSSSAQVMLTVKNIQCMRSLLDMAHCHGPILGTAWHLVLTTLQHLVWVLGLKPAAGGSLKASTTDAPNAVLTTTVLTDLPVLSNMLSRLFESSQYLDEVAIHHLIDALSKLSQESMDAALANREPSLFPVAKLLETGLVNLNRAEILWRPVTAHLLEVSQHAHGQLRDWGAEAITQLVKAALAHDYEPPLKDNKKLQGLLLTPLQELCQSSHVDVRQKQLDCVLQVLQNNGDNLGHAWPVILEVLGAATDQGEALIRTAFQSLQLVVTDFLPAMPSVCLQVCITVATRFGLQKRELNISLTSIGLLWNISDFLYQNKEKIRADLEQDYEQPSTPTGEKSLLGPSDSLWMCLYSRLADLCVDSRPAVRKSACQTLFSTIQAHGTQLEATTWETVLWQVLFPLLDRVKAATGQVQKEDDKQSSTNTNILIHHSRDTAEKQWAETRVLTLAGVARVFCHRRHALARLDGYPRAWALLLEHVESAALSPSSEVSVAALHSFQELLVGDHAAVGDQTSVGDKTSVGDQVPDGVGKTDGLEQAVQESAEDQDRLWSNAWRVWYSIGTSCTVLPQPGEPPIVPSQQFLATLVQIFPPLFNHISSRFVASDLDKFAKVVQTAVSVPVHADASPFLIPLGGLDSNLSPLQDSVLRAVEGLQKVISVGPELMQAMYPAVFDLLLTFVQYSCQPPKYGTLETRSTNGPDRNSQVQWVTLNYSPFSEKSLVVVVDLYKNTACHKVVIQESVLQKIITVVRLPLGLKYACPSTSMWKLAAQSLLQVLEVGLPVARQPTNEPAFSAMWTQLGLALDDFLFSKHPAPPTLSVEQHQKDEAIDVQMVELMRQDILPHADNIPAEFTQKVISLLNKGSIHSTTFGIPEGDMLVRLRENFSRVCFKTLLEYSLATGENSADDGGITKLALTAFLQRAQDVLVKYTQDERLSGKLPLPRHRMTEVTFVLRAVTTLLTSLKVTAADRVDMAVWDQAIRLYPALVECVTSSSPQLSEALRETLHLYADLLAAPQRPPPAGAGTPARRPEPIE</sequence>
<gene>
    <name evidence="11" type="primary">LOC118416411</name>
</gene>
<dbReference type="Pfam" id="PF16213">
    <property type="entry name" value="DCB"/>
    <property type="match status" value="1"/>
</dbReference>
<dbReference type="OrthoDB" id="294853at2759"/>